<dbReference type="InterPro" id="IPR037099">
    <property type="entry name" value="Fum_R/Succ_DH_flav-like_C_sf"/>
</dbReference>
<evidence type="ECO:0000256" key="2">
    <source>
        <dbReference type="ARBA" id="ARBA00004496"/>
    </source>
</evidence>
<dbReference type="Proteomes" id="UP000000593">
    <property type="component" value="Chromosome 1"/>
</dbReference>
<keyword evidence="8 16" id="KW-0285">Flavoprotein</keyword>
<dbReference type="InterPro" id="IPR036188">
    <property type="entry name" value="FAD/NAD-bd_sf"/>
</dbReference>
<dbReference type="PANTHER" id="PTHR42716:SF2">
    <property type="entry name" value="L-ASPARTATE OXIDASE, CHLOROPLASTIC"/>
    <property type="match status" value="1"/>
</dbReference>
<evidence type="ECO:0000256" key="11">
    <source>
        <dbReference type="ARBA" id="ARBA00022827"/>
    </source>
</evidence>
<dbReference type="Pfam" id="PF02910">
    <property type="entry name" value="Succ_DH_flav_C"/>
    <property type="match status" value="1"/>
</dbReference>
<dbReference type="STRING" id="298386.PBPRA3097"/>
<dbReference type="GO" id="GO:0005737">
    <property type="term" value="C:cytoplasm"/>
    <property type="evidence" value="ECO:0007669"/>
    <property type="project" value="UniProtKB-SubCell"/>
</dbReference>
<gene>
    <name evidence="21" type="primary">NADB</name>
    <name evidence="21" type="ordered locus">PBPRA3097</name>
</gene>
<feature type="compositionally biased region" description="Basic and acidic residues" evidence="18">
    <location>
        <begin position="128"/>
        <end position="140"/>
    </location>
</feature>
<comment type="similarity">
    <text evidence="4 16">Belongs to the FAD-dependent oxidoreductase 2 family. NadB subfamily.</text>
</comment>
<keyword evidence="22" id="KW-1185">Reference proteome</keyword>
<evidence type="ECO:0000256" key="1">
    <source>
        <dbReference type="ARBA" id="ARBA00001974"/>
    </source>
</evidence>
<evidence type="ECO:0000259" key="20">
    <source>
        <dbReference type="Pfam" id="PF02910"/>
    </source>
</evidence>
<dbReference type="SUPFAM" id="SSF51905">
    <property type="entry name" value="FAD/NAD(P)-binding domain"/>
    <property type="match status" value="1"/>
</dbReference>
<accession>Q6LMR4</accession>
<dbReference type="EC" id="1.4.3.16" evidence="5 14"/>
<dbReference type="PRINTS" id="PR00411">
    <property type="entry name" value="PNDRDTASEI"/>
</dbReference>
<dbReference type="NCBIfam" id="NF006567">
    <property type="entry name" value="PRK09077.1"/>
    <property type="match status" value="1"/>
</dbReference>
<keyword evidence="9 16" id="KW-0662">Pyridine nucleotide biosynthesis</keyword>
<evidence type="ECO:0000256" key="5">
    <source>
        <dbReference type="ARBA" id="ARBA00012173"/>
    </source>
</evidence>
<evidence type="ECO:0000313" key="22">
    <source>
        <dbReference type="Proteomes" id="UP000000593"/>
    </source>
</evidence>
<dbReference type="InterPro" id="IPR003953">
    <property type="entry name" value="FAD-dep_OxRdtase_2_FAD-bd"/>
</dbReference>
<evidence type="ECO:0000256" key="18">
    <source>
        <dbReference type="SAM" id="MobiDB-lite"/>
    </source>
</evidence>
<protein>
    <recommendedName>
        <fullName evidence="6 14">L-aspartate oxidase</fullName>
        <ecNumber evidence="5 14">1.4.3.16</ecNumber>
    </recommendedName>
</protein>
<comment type="pathway">
    <text evidence="3 16">Cofactor biosynthesis; NAD(+) biosynthesis; iminoaspartate from L-aspartate (oxidase route): step 1/1.</text>
</comment>
<feature type="domain" description="FAD-dependent oxidoreductase 2 FAD-binding" evidence="19">
    <location>
        <begin position="24"/>
        <end position="409"/>
    </location>
</feature>
<dbReference type="FunFam" id="1.20.58.100:FF:000002">
    <property type="entry name" value="L-aspartate oxidase"/>
    <property type="match status" value="1"/>
</dbReference>
<dbReference type="GO" id="GO:0000166">
    <property type="term" value="F:nucleotide binding"/>
    <property type="evidence" value="ECO:0007669"/>
    <property type="project" value="UniProtKB-KW"/>
</dbReference>
<feature type="coiled-coil region" evidence="17">
    <location>
        <begin position="470"/>
        <end position="497"/>
    </location>
</feature>
<evidence type="ECO:0000256" key="6">
    <source>
        <dbReference type="ARBA" id="ARBA00021901"/>
    </source>
</evidence>
<dbReference type="InterPro" id="IPR027477">
    <property type="entry name" value="Succ_DH/fumarate_Rdtase_cat_sf"/>
</dbReference>
<evidence type="ECO:0000256" key="16">
    <source>
        <dbReference type="RuleBase" id="RU362049"/>
    </source>
</evidence>
<keyword evidence="7" id="KW-0963">Cytoplasm</keyword>
<dbReference type="Pfam" id="PF00890">
    <property type="entry name" value="FAD_binding_2"/>
    <property type="match status" value="1"/>
</dbReference>
<feature type="active site" description="Proton acceptor" evidence="15">
    <location>
        <position position="307"/>
    </location>
</feature>
<comment type="cofactor">
    <cofactor evidence="1 16">
        <name>FAD</name>
        <dbReference type="ChEBI" id="CHEBI:57692"/>
    </cofactor>
</comment>
<feature type="domain" description="Fumarate reductase/succinate dehydrogenase flavoprotein-like C-terminal" evidence="20">
    <location>
        <begin position="458"/>
        <end position="538"/>
    </location>
</feature>
<dbReference type="AlphaFoldDB" id="Q6LMR4"/>
<dbReference type="PANTHER" id="PTHR42716">
    <property type="entry name" value="L-ASPARTATE OXIDASE"/>
    <property type="match status" value="1"/>
</dbReference>
<dbReference type="SUPFAM" id="SSF46977">
    <property type="entry name" value="Succinate dehydrogenase/fumarate reductase flavoprotein C-terminal domain"/>
    <property type="match status" value="1"/>
</dbReference>
<dbReference type="FunFam" id="3.90.700.10:FF:000002">
    <property type="entry name" value="L-aspartate oxidase"/>
    <property type="match status" value="1"/>
</dbReference>
<evidence type="ECO:0000256" key="8">
    <source>
        <dbReference type="ARBA" id="ARBA00022630"/>
    </source>
</evidence>
<dbReference type="GO" id="GO:0008734">
    <property type="term" value="F:L-aspartate oxidase activity"/>
    <property type="evidence" value="ECO:0007669"/>
    <property type="project" value="UniProtKB-UniRule"/>
</dbReference>
<dbReference type="Gene3D" id="1.20.58.100">
    <property type="entry name" value="Fumarate reductase/succinate dehydrogenase flavoprotein-like, C-terminal domain"/>
    <property type="match status" value="1"/>
</dbReference>
<feature type="region of interest" description="Disordered" evidence="18">
    <location>
        <begin position="119"/>
        <end position="140"/>
    </location>
</feature>
<evidence type="ECO:0000256" key="9">
    <source>
        <dbReference type="ARBA" id="ARBA00022642"/>
    </source>
</evidence>
<comment type="catalytic activity">
    <reaction evidence="13">
        <text>L-aspartate + O2 = iminosuccinate + H2O2</text>
        <dbReference type="Rhea" id="RHEA:25876"/>
        <dbReference type="ChEBI" id="CHEBI:15379"/>
        <dbReference type="ChEBI" id="CHEBI:16240"/>
        <dbReference type="ChEBI" id="CHEBI:29991"/>
        <dbReference type="ChEBI" id="CHEBI:77875"/>
        <dbReference type="EC" id="1.4.3.16"/>
    </reaction>
    <physiologicalReaction direction="left-to-right" evidence="13">
        <dbReference type="Rhea" id="RHEA:25877"/>
    </physiologicalReaction>
</comment>
<evidence type="ECO:0000256" key="17">
    <source>
        <dbReference type="SAM" id="Coils"/>
    </source>
</evidence>
<comment type="subcellular location">
    <subcellularLocation>
        <location evidence="2 16">Cytoplasm</location>
    </subcellularLocation>
</comment>
<evidence type="ECO:0000313" key="21">
    <source>
        <dbReference type="EMBL" id="CAG21413.1"/>
    </source>
</evidence>
<organism evidence="21 22">
    <name type="scientific">Photobacterium profundum (strain SS9)</name>
    <dbReference type="NCBI Taxonomy" id="298386"/>
    <lineage>
        <taxon>Bacteria</taxon>
        <taxon>Pseudomonadati</taxon>
        <taxon>Pseudomonadota</taxon>
        <taxon>Gammaproteobacteria</taxon>
        <taxon>Vibrionales</taxon>
        <taxon>Vibrionaceae</taxon>
        <taxon>Photobacterium</taxon>
    </lineage>
</organism>
<dbReference type="GO" id="GO:0034628">
    <property type="term" value="P:'de novo' NAD+ biosynthetic process from L-aspartate"/>
    <property type="evidence" value="ECO:0007669"/>
    <property type="project" value="TreeGrafter"/>
</dbReference>
<evidence type="ECO:0000256" key="10">
    <source>
        <dbReference type="ARBA" id="ARBA00022741"/>
    </source>
</evidence>
<reference evidence="22" key="1">
    <citation type="journal article" date="2005" name="Science">
        <title>Life at depth: Photobacterium profundum genome sequence and expression analysis.</title>
        <authorList>
            <person name="Vezzi A."/>
            <person name="Campanaro S."/>
            <person name="D'Angelo M."/>
            <person name="Simonato F."/>
            <person name="Vitulo N."/>
            <person name="Lauro F.M."/>
            <person name="Cestaro A."/>
            <person name="Malacrida G."/>
            <person name="Simionati B."/>
            <person name="Cannata N."/>
            <person name="Romualdi C."/>
            <person name="Bartlett D.H."/>
            <person name="Valle G."/>
        </authorList>
    </citation>
    <scope>NUCLEOTIDE SEQUENCE [LARGE SCALE GENOMIC DNA]</scope>
    <source>
        <strain evidence="22">ATCC BAA-1253 / SS9</strain>
    </source>
</reference>
<evidence type="ECO:0000256" key="4">
    <source>
        <dbReference type="ARBA" id="ARBA00008562"/>
    </source>
</evidence>
<dbReference type="UniPathway" id="UPA00253">
    <property type="reaction ID" value="UER00326"/>
</dbReference>
<evidence type="ECO:0000256" key="15">
    <source>
        <dbReference type="PIRSR" id="PIRSR000171-1"/>
    </source>
</evidence>
<dbReference type="Gene3D" id="3.90.700.10">
    <property type="entry name" value="Succinate dehydrogenase/fumarate reductase flavoprotein, catalytic domain"/>
    <property type="match status" value="1"/>
</dbReference>
<evidence type="ECO:0000256" key="7">
    <source>
        <dbReference type="ARBA" id="ARBA00022490"/>
    </source>
</evidence>
<keyword evidence="17" id="KW-0175">Coiled coil</keyword>
<dbReference type="NCBIfam" id="TIGR00551">
    <property type="entry name" value="nadB"/>
    <property type="match status" value="1"/>
</dbReference>
<evidence type="ECO:0000256" key="12">
    <source>
        <dbReference type="ARBA" id="ARBA00023002"/>
    </source>
</evidence>
<proteinExistence type="inferred from homology"/>
<sequence>MVIYGGLPQGYDIDMNKNREHHCDVLVIGSGAAGLTLALRLAPLSKVVVVSKGTRSEGATYYAQGGIAAVFDESDSIESHIEDTQIAGAHLCDDNVVRFIAENAKESVQWLIDGGVPFDREEQDNDDETPRYHLTREGGHSHRRILHAADATGMAMQNSLQDNVHNHPNIEVLERHNALDLITHQKLGNDDTPNRVLGAYVWNRNKEVVETVHAKFVVLATGGASKVYQYTSNPDVSSGDGIAMAWRAGCRVANLEFNQFHPTCLFHPDARNYLLTEALRGEGAYLRRPDGSRFMSDFDERGELAPRDVVARAIDFEMKRLGADCMFLDISHKSDDFITKHFPTIYEKLLTFNIDITQEPIPIVPAAHYTCGGVMVDTEGRTDLDGLYAIGEVSYTGLHGANRMASNSLLECVVYATSAAESISSKLDNVSMPISLPHWDESQVNCSDEEVVIQHNWHELRLFMWDYVGIVRSTKRLERAMRRIQLLKQEIDEYYGNFRVSNNLLELRNLVQVAELIVRCALERKESRGLHFTLDYPELKENSGPTIQTPDQPC</sequence>
<keyword evidence="12 16" id="KW-0560">Oxidoreductase</keyword>
<keyword evidence="11 16" id="KW-0274">FAD</keyword>
<dbReference type="SUPFAM" id="SSF56425">
    <property type="entry name" value="Succinate dehydrogenase/fumarate reductase flavoprotein, catalytic domain"/>
    <property type="match status" value="1"/>
</dbReference>
<dbReference type="PIRSF" id="PIRSF000171">
    <property type="entry name" value="SDHA_APRA_LASPO"/>
    <property type="match status" value="1"/>
</dbReference>
<dbReference type="Gene3D" id="3.50.50.60">
    <property type="entry name" value="FAD/NAD(P)-binding domain"/>
    <property type="match status" value="1"/>
</dbReference>
<evidence type="ECO:0000259" key="19">
    <source>
        <dbReference type="Pfam" id="PF00890"/>
    </source>
</evidence>
<dbReference type="InterPro" id="IPR015939">
    <property type="entry name" value="Fum_Rdtase/Succ_DH_flav-like_C"/>
</dbReference>
<dbReference type="eggNOG" id="COG0029">
    <property type="taxonomic scope" value="Bacteria"/>
</dbReference>
<dbReference type="PRINTS" id="PR00368">
    <property type="entry name" value="FADPNR"/>
</dbReference>
<dbReference type="EMBL" id="CR378673">
    <property type="protein sequence ID" value="CAG21413.1"/>
    <property type="molecule type" value="Genomic_DNA"/>
</dbReference>
<dbReference type="HOGENOM" id="CLU_014312_3_0_6"/>
<evidence type="ECO:0000256" key="13">
    <source>
        <dbReference type="ARBA" id="ARBA00048305"/>
    </source>
</evidence>
<evidence type="ECO:0000256" key="3">
    <source>
        <dbReference type="ARBA" id="ARBA00004950"/>
    </source>
</evidence>
<evidence type="ECO:0000256" key="14">
    <source>
        <dbReference type="NCBIfam" id="TIGR00551"/>
    </source>
</evidence>
<keyword evidence="10" id="KW-0547">Nucleotide-binding</keyword>
<dbReference type="KEGG" id="ppr:PBPRA3097"/>
<dbReference type="InterPro" id="IPR005288">
    <property type="entry name" value="NadB"/>
</dbReference>
<dbReference type="FunFam" id="3.50.50.60:FF:000060">
    <property type="entry name" value="L-aspartate oxidase"/>
    <property type="match status" value="1"/>
</dbReference>
<name>Q6LMR4_PHOPR</name>
<comment type="function">
    <text evidence="16">Catalyzes the oxidation of L-aspartate to iminoaspartate.</text>
</comment>